<evidence type="ECO:0000256" key="2">
    <source>
        <dbReference type="ARBA" id="ARBA00022803"/>
    </source>
</evidence>
<keyword evidence="5" id="KW-1133">Transmembrane helix</keyword>
<dbReference type="AlphaFoldDB" id="B7ARH7"/>
<evidence type="ECO:0000313" key="7">
    <source>
        <dbReference type="Proteomes" id="UP000003136"/>
    </source>
</evidence>
<dbReference type="InterPro" id="IPR019734">
    <property type="entry name" value="TPR_rpt"/>
</dbReference>
<dbReference type="GO" id="GO:0046813">
    <property type="term" value="P:receptor-mediated virion attachment to host cell"/>
    <property type="evidence" value="ECO:0007669"/>
    <property type="project" value="TreeGrafter"/>
</dbReference>
<name>B7ARH7_9FIRM</name>
<evidence type="ECO:0000256" key="1">
    <source>
        <dbReference type="ARBA" id="ARBA00022737"/>
    </source>
</evidence>
<evidence type="ECO:0000256" key="4">
    <source>
        <dbReference type="SAM" id="Coils"/>
    </source>
</evidence>
<keyword evidence="2 3" id="KW-0802">TPR repeat</keyword>
<dbReference type="InterPro" id="IPR011990">
    <property type="entry name" value="TPR-like_helical_dom_sf"/>
</dbReference>
<dbReference type="Gene3D" id="1.25.40.10">
    <property type="entry name" value="Tetratricopeptide repeat domain"/>
    <property type="match status" value="3"/>
</dbReference>
<dbReference type="Pfam" id="PF14559">
    <property type="entry name" value="TPR_19"/>
    <property type="match status" value="1"/>
</dbReference>
<dbReference type="PANTHER" id="PTHR44858:SF1">
    <property type="entry name" value="UDP-N-ACETYLGLUCOSAMINE--PEPTIDE N-ACETYLGLUCOSAMINYLTRANSFERASE SPINDLY-RELATED"/>
    <property type="match status" value="1"/>
</dbReference>
<dbReference type="GO" id="GO:0009279">
    <property type="term" value="C:cell outer membrane"/>
    <property type="evidence" value="ECO:0007669"/>
    <property type="project" value="TreeGrafter"/>
</dbReference>
<evidence type="ECO:0008006" key="8">
    <source>
        <dbReference type="Google" id="ProtNLM"/>
    </source>
</evidence>
<dbReference type="Proteomes" id="UP000003136">
    <property type="component" value="Unassembled WGS sequence"/>
</dbReference>
<organism evidence="6 7">
    <name type="scientific">[Bacteroides] pectinophilus ATCC 43243</name>
    <dbReference type="NCBI Taxonomy" id="483218"/>
    <lineage>
        <taxon>Bacteria</taxon>
        <taxon>Bacillati</taxon>
        <taxon>Bacillota</taxon>
        <taxon>Clostridia</taxon>
        <taxon>Eubacteriales</taxon>
    </lineage>
</organism>
<dbReference type="eggNOG" id="COG3063">
    <property type="taxonomic scope" value="Bacteria"/>
</dbReference>
<proteinExistence type="predicted"/>
<keyword evidence="5" id="KW-0472">Membrane</keyword>
<comment type="caution">
    <text evidence="6">The sequence shown here is derived from an EMBL/GenBank/DDBJ whole genome shotgun (WGS) entry which is preliminary data.</text>
</comment>
<dbReference type="STRING" id="483218.BACPEC_01681"/>
<feature type="repeat" description="TPR" evidence="3">
    <location>
        <begin position="384"/>
        <end position="417"/>
    </location>
</feature>
<evidence type="ECO:0000256" key="5">
    <source>
        <dbReference type="SAM" id="Phobius"/>
    </source>
</evidence>
<dbReference type="HOGENOM" id="CLU_045944_0_0_9"/>
<dbReference type="SMART" id="SM00028">
    <property type="entry name" value="TPR"/>
    <property type="match status" value="6"/>
</dbReference>
<dbReference type="Pfam" id="PF13174">
    <property type="entry name" value="TPR_6"/>
    <property type="match status" value="1"/>
</dbReference>
<protein>
    <recommendedName>
        <fullName evidence="8">Tetratricopeptide repeat protein</fullName>
    </recommendedName>
</protein>
<accession>B7ARH7</accession>
<dbReference type="EMBL" id="ABVQ01000036">
    <property type="protein sequence ID" value="EEC57173.1"/>
    <property type="molecule type" value="Genomic_DNA"/>
</dbReference>
<evidence type="ECO:0000256" key="3">
    <source>
        <dbReference type="PROSITE-ProRule" id="PRU00339"/>
    </source>
</evidence>
<keyword evidence="5" id="KW-0812">Transmembrane</keyword>
<gene>
    <name evidence="6" type="ORF">BACPEC_01681</name>
</gene>
<keyword evidence="7" id="KW-1185">Reference proteome</keyword>
<keyword evidence="1" id="KW-0677">Repeat</keyword>
<keyword evidence="4" id="KW-0175">Coiled coil</keyword>
<evidence type="ECO:0000313" key="6">
    <source>
        <dbReference type="EMBL" id="EEC57173.1"/>
    </source>
</evidence>
<sequence length="464" mass="51408">MKCYNCGAQLTGDSICPNCGADVSVYNDVVKASNAYYNRGLEKANVRDLSGAIEDLKMSLTFNKGNIRARNLLALVYCEMGDVVEALSEWVMSKNIKPEKNLAGSYITRIQSNQTRFEAVTQNIRKYNVALAAAKEGNSDIAIIQLKKVTTQNPKFVKAQLLLALLYMKEKEYARAKKCLNQVLRTDVSNTQARRYLNEIKRLESDRTAEAQDSFLPKLKSRKTETQPLNGNDVIMPHSSYKEPSNGAITIINILVGALIGAALIWFLITPARYKGLTSDYNQSILEYSEKLSNGNAELNSLTRQLQDVTAERDTLNQKLESISGVDGNNKLLTAVIDAANAYIANEPTKAAKYLVDVDVSSLPSDNAKSLYNTIAAATTASAANELYNTGYSNYSRGRYDQAVEDLTVAYKLDSTKADAAYYSAKCYVALDQTENAKKYYQYIVTNFPTSRYISEATTYVSTH</sequence>
<dbReference type="PROSITE" id="PS50005">
    <property type="entry name" value="TPR"/>
    <property type="match status" value="1"/>
</dbReference>
<dbReference type="SUPFAM" id="SSF48452">
    <property type="entry name" value="TPR-like"/>
    <property type="match status" value="1"/>
</dbReference>
<reference evidence="6 7" key="1">
    <citation type="submission" date="2008-11" db="EMBL/GenBank/DDBJ databases">
        <title>Draft genome sequence of Bacteroides pectinophilus (ATCC 43243).</title>
        <authorList>
            <person name="Sudarsanam P."/>
            <person name="Ley R."/>
            <person name="Guruge J."/>
            <person name="Turnbaugh P.J."/>
            <person name="Mahowald M."/>
            <person name="Liep D."/>
            <person name="Gordon J."/>
        </authorList>
    </citation>
    <scope>NUCLEOTIDE SEQUENCE [LARGE SCALE GENOMIC DNA]</scope>
    <source>
        <strain evidence="6 7">ATCC 43243</strain>
    </source>
</reference>
<dbReference type="InterPro" id="IPR050498">
    <property type="entry name" value="Ycf3"/>
</dbReference>
<feature type="coiled-coil region" evidence="4">
    <location>
        <begin position="285"/>
        <end position="319"/>
    </location>
</feature>
<reference evidence="6 7" key="2">
    <citation type="submission" date="2008-11" db="EMBL/GenBank/DDBJ databases">
        <authorList>
            <person name="Fulton L."/>
            <person name="Clifton S."/>
            <person name="Fulton B."/>
            <person name="Xu J."/>
            <person name="Minx P."/>
            <person name="Pepin K.H."/>
            <person name="Johnson M."/>
            <person name="Bhonagiri V."/>
            <person name="Nash W.E."/>
            <person name="Mardis E.R."/>
            <person name="Wilson R.K."/>
        </authorList>
    </citation>
    <scope>NUCLEOTIDE SEQUENCE [LARGE SCALE GENOMIC DNA]</scope>
    <source>
        <strain evidence="6 7">ATCC 43243</strain>
    </source>
</reference>
<dbReference type="PANTHER" id="PTHR44858">
    <property type="entry name" value="TETRATRICOPEPTIDE REPEAT PROTEIN 6"/>
    <property type="match status" value="1"/>
</dbReference>
<feature type="transmembrane region" description="Helical" evidence="5">
    <location>
        <begin position="247"/>
        <end position="269"/>
    </location>
</feature>